<dbReference type="PANTHER" id="PTHR34222:SF88">
    <property type="entry name" value="ZINC FINGER, CCHC-TYPE"/>
    <property type="match status" value="1"/>
</dbReference>
<proteinExistence type="predicted"/>
<dbReference type="PANTHER" id="PTHR34222">
    <property type="entry name" value="GAG_PRE-INTEGRS DOMAIN-CONTAINING PROTEIN"/>
    <property type="match status" value="1"/>
</dbReference>
<dbReference type="EMBL" id="OU466857">
    <property type="protein sequence ID" value="CAH2036651.1"/>
    <property type="molecule type" value="Genomic_DNA"/>
</dbReference>
<protein>
    <recommendedName>
        <fullName evidence="3">Retrotransposon gag domain-containing protein</fullName>
    </recommendedName>
</protein>
<accession>A0AAU9RDE2</accession>
<dbReference type="Proteomes" id="UP000836841">
    <property type="component" value="Chromosome 1"/>
</dbReference>
<sequence length="142" mass="16468">MTEKLLNSVVFAETAHKMWEDIRRIFVPCVDLKIYQLRQIIATTRQDGDSVDVYHRTLSQAWMELSEYDPVAKCDCGGCKCETAKRAWEAREKERRYAFLMGLNNGLSYLRTQIMLMDPPPSSFGAYAMVRRAESRMKSSTR</sequence>
<evidence type="ECO:0000313" key="1">
    <source>
        <dbReference type="EMBL" id="CAH2036651.1"/>
    </source>
</evidence>
<evidence type="ECO:0008006" key="3">
    <source>
        <dbReference type="Google" id="ProtNLM"/>
    </source>
</evidence>
<dbReference type="AlphaFoldDB" id="A0AAU9RDE2"/>
<evidence type="ECO:0000313" key="2">
    <source>
        <dbReference type="Proteomes" id="UP000836841"/>
    </source>
</evidence>
<reference evidence="1 2" key="1">
    <citation type="submission" date="2022-03" db="EMBL/GenBank/DDBJ databases">
        <authorList>
            <person name="Nunn A."/>
            <person name="Chopra R."/>
            <person name="Nunn A."/>
            <person name="Contreras Garrido A."/>
        </authorList>
    </citation>
    <scope>NUCLEOTIDE SEQUENCE [LARGE SCALE GENOMIC DNA]</scope>
</reference>
<gene>
    <name evidence="1" type="ORF">TAV2_LOCUS2686</name>
</gene>
<organism evidence="1 2">
    <name type="scientific">Thlaspi arvense</name>
    <name type="common">Field penny-cress</name>
    <dbReference type="NCBI Taxonomy" id="13288"/>
    <lineage>
        <taxon>Eukaryota</taxon>
        <taxon>Viridiplantae</taxon>
        <taxon>Streptophyta</taxon>
        <taxon>Embryophyta</taxon>
        <taxon>Tracheophyta</taxon>
        <taxon>Spermatophyta</taxon>
        <taxon>Magnoliopsida</taxon>
        <taxon>eudicotyledons</taxon>
        <taxon>Gunneridae</taxon>
        <taxon>Pentapetalae</taxon>
        <taxon>rosids</taxon>
        <taxon>malvids</taxon>
        <taxon>Brassicales</taxon>
        <taxon>Brassicaceae</taxon>
        <taxon>Thlaspideae</taxon>
        <taxon>Thlaspi</taxon>
    </lineage>
</organism>
<keyword evidence="2" id="KW-1185">Reference proteome</keyword>
<name>A0AAU9RDE2_THLAR</name>